<evidence type="ECO:0000313" key="3">
    <source>
        <dbReference type="EMBL" id="KAK1311693.1"/>
    </source>
</evidence>
<dbReference type="SUPFAM" id="SSF81631">
    <property type="entry name" value="PAP/OAS1 substrate-binding domain"/>
    <property type="match status" value="1"/>
</dbReference>
<dbReference type="PANTHER" id="PTHR12271">
    <property type="entry name" value="POLY A POLYMERASE CID PAP -RELATED"/>
    <property type="match status" value="1"/>
</dbReference>
<comment type="caution">
    <text evidence="3">The sequence shown here is derived from an EMBL/GenBank/DDBJ whole genome shotgun (WGS) entry which is preliminary data.</text>
</comment>
<dbReference type="GO" id="GO:0050265">
    <property type="term" value="F:RNA uridylyltransferase activity"/>
    <property type="evidence" value="ECO:0007669"/>
    <property type="project" value="TreeGrafter"/>
</dbReference>
<dbReference type="InterPro" id="IPR054708">
    <property type="entry name" value="MTPAP-like_central"/>
</dbReference>
<evidence type="ECO:0000259" key="2">
    <source>
        <dbReference type="Pfam" id="PF22600"/>
    </source>
</evidence>
<accession>A0AAV9EHI2</accession>
<reference evidence="3" key="2">
    <citation type="submission" date="2023-06" db="EMBL/GenBank/DDBJ databases">
        <authorList>
            <person name="Ma L."/>
            <person name="Liu K.-W."/>
            <person name="Li Z."/>
            <person name="Hsiao Y.-Y."/>
            <person name="Qi Y."/>
            <person name="Fu T."/>
            <person name="Tang G."/>
            <person name="Zhang D."/>
            <person name="Sun W.-H."/>
            <person name="Liu D.-K."/>
            <person name="Li Y."/>
            <person name="Chen G.-Z."/>
            <person name="Liu X.-D."/>
            <person name="Liao X.-Y."/>
            <person name="Jiang Y.-T."/>
            <person name="Yu X."/>
            <person name="Hao Y."/>
            <person name="Huang J."/>
            <person name="Zhao X.-W."/>
            <person name="Ke S."/>
            <person name="Chen Y.-Y."/>
            <person name="Wu W.-L."/>
            <person name="Hsu J.-L."/>
            <person name="Lin Y.-F."/>
            <person name="Huang M.-D."/>
            <person name="Li C.-Y."/>
            <person name="Huang L."/>
            <person name="Wang Z.-W."/>
            <person name="Zhao X."/>
            <person name="Zhong W.-Y."/>
            <person name="Peng D.-H."/>
            <person name="Ahmad S."/>
            <person name="Lan S."/>
            <person name="Zhang J.-S."/>
            <person name="Tsai W.-C."/>
            <person name="Van De Peer Y."/>
            <person name="Liu Z.-J."/>
        </authorList>
    </citation>
    <scope>NUCLEOTIDE SEQUENCE</scope>
    <source>
        <strain evidence="3">CP</strain>
        <tissue evidence="3">Leaves</tissue>
    </source>
</reference>
<gene>
    <name evidence="3" type="ORF">QJS10_CPA07g00124</name>
</gene>
<keyword evidence="4" id="KW-1185">Reference proteome</keyword>
<dbReference type="Gene3D" id="3.30.460.10">
    <property type="entry name" value="Beta Polymerase, domain 2"/>
    <property type="match status" value="1"/>
</dbReference>
<dbReference type="SUPFAM" id="SSF81301">
    <property type="entry name" value="Nucleotidyltransferase"/>
    <property type="match status" value="1"/>
</dbReference>
<feature type="region of interest" description="Disordered" evidence="1">
    <location>
        <begin position="411"/>
        <end position="440"/>
    </location>
</feature>
<dbReference type="EMBL" id="JAUJYO010000007">
    <property type="protein sequence ID" value="KAK1311693.1"/>
    <property type="molecule type" value="Genomic_DNA"/>
</dbReference>
<dbReference type="CDD" id="cd05402">
    <property type="entry name" value="NT_PAP_TUTase"/>
    <property type="match status" value="1"/>
</dbReference>
<feature type="domain" description="Poly(A) RNA polymerase mitochondrial-like central palm" evidence="2">
    <location>
        <begin position="21"/>
        <end position="159"/>
    </location>
</feature>
<evidence type="ECO:0000313" key="4">
    <source>
        <dbReference type="Proteomes" id="UP001180020"/>
    </source>
</evidence>
<dbReference type="Pfam" id="PF22600">
    <property type="entry name" value="MTPAP-like_central"/>
    <property type="match status" value="1"/>
</dbReference>
<reference evidence="3" key="1">
    <citation type="journal article" date="2023" name="Nat. Commun.">
        <title>Diploid and tetraploid genomes of Acorus and the evolution of monocots.</title>
        <authorList>
            <person name="Ma L."/>
            <person name="Liu K.W."/>
            <person name="Li Z."/>
            <person name="Hsiao Y.Y."/>
            <person name="Qi Y."/>
            <person name="Fu T."/>
            <person name="Tang G.D."/>
            <person name="Zhang D."/>
            <person name="Sun W.H."/>
            <person name="Liu D.K."/>
            <person name="Li Y."/>
            <person name="Chen G.Z."/>
            <person name="Liu X.D."/>
            <person name="Liao X.Y."/>
            <person name="Jiang Y.T."/>
            <person name="Yu X."/>
            <person name="Hao Y."/>
            <person name="Huang J."/>
            <person name="Zhao X.W."/>
            <person name="Ke S."/>
            <person name="Chen Y.Y."/>
            <person name="Wu W.L."/>
            <person name="Hsu J.L."/>
            <person name="Lin Y.F."/>
            <person name="Huang M.D."/>
            <person name="Li C.Y."/>
            <person name="Huang L."/>
            <person name="Wang Z.W."/>
            <person name="Zhao X."/>
            <person name="Zhong W.Y."/>
            <person name="Peng D.H."/>
            <person name="Ahmad S."/>
            <person name="Lan S."/>
            <person name="Zhang J.S."/>
            <person name="Tsai W.C."/>
            <person name="Van de Peer Y."/>
            <person name="Liu Z.J."/>
        </authorList>
    </citation>
    <scope>NUCLEOTIDE SEQUENCE</scope>
    <source>
        <strain evidence="3">CP</strain>
    </source>
</reference>
<name>A0AAV9EHI2_ACOCL</name>
<dbReference type="Proteomes" id="UP001180020">
    <property type="component" value="Unassembled WGS sequence"/>
</dbReference>
<proteinExistence type="predicted"/>
<protein>
    <recommendedName>
        <fullName evidence="2">Poly(A) RNA polymerase mitochondrial-like central palm domain-containing protein</fullName>
    </recommendedName>
</protein>
<dbReference type="GO" id="GO:0031123">
    <property type="term" value="P:RNA 3'-end processing"/>
    <property type="evidence" value="ECO:0007669"/>
    <property type="project" value="TreeGrafter"/>
</dbReference>
<sequence>MNYSRIPSSSDAEYGELAFVIRHILSLIKPNEEDQIRRHHVINAFAAVISSVQSLRGATVNPFGSFVSNLYTRWGDLDISIDLPHLPHVPLVSASRKRKQDILKAIMRALRRNGGIHKLRFVPSARVPLLIFENSYHNISCDISVDNRVGRMKSKILLWISNIDERFRDMILLIKEWAKTHNINDPKSGSFNSYSLCLLVIFHFQMCTPAILPPLKDIFGENLVHALTGMDYNPELHLEGVCTGNISRFISQNRRINQNSLSELFVSFFERFSRLDSLSLDYAISTYTGCWEPLTTKAGWLEKNYAILVEDPFEQPDNAARAVSQTQLAMIFEAISETRRKLSNPAVLRNRNSLLRSMVRNNINSGVGVSTPHRVYNINGSPAIDRFTHTAAAAPTIEERFQRTFRLQNHRSPVHQQRPGAHYEQGHQTWVPRSSLDRSF</sequence>
<dbReference type="PANTHER" id="PTHR12271:SF123">
    <property type="entry name" value="PROTEIN HESO1"/>
    <property type="match status" value="1"/>
</dbReference>
<dbReference type="AlphaFoldDB" id="A0AAV9EHI2"/>
<evidence type="ECO:0000256" key="1">
    <source>
        <dbReference type="SAM" id="MobiDB-lite"/>
    </source>
</evidence>
<dbReference type="Gene3D" id="1.10.1410.10">
    <property type="match status" value="1"/>
</dbReference>
<dbReference type="InterPro" id="IPR043519">
    <property type="entry name" value="NT_sf"/>
</dbReference>
<organism evidence="3 4">
    <name type="scientific">Acorus calamus</name>
    <name type="common">Sweet flag</name>
    <dbReference type="NCBI Taxonomy" id="4465"/>
    <lineage>
        <taxon>Eukaryota</taxon>
        <taxon>Viridiplantae</taxon>
        <taxon>Streptophyta</taxon>
        <taxon>Embryophyta</taxon>
        <taxon>Tracheophyta</taxon>
        <taxon>Spermatophyta</taxon>
        <taxon>Magnoliopsida</taxon>
        <taxon>Liliopsida</taxon>
        <taxon>Acoraceae</taxon>
        <taxon>Acorus</taxon>
    </lineage>
</organism>